<protein>
    <submittedName>
        <fullName evidence="1">Uncharacterized protein</fullName>
    </submittedName>
</protein>
<dbReference type="PANTHER" id="PTHR36020">
    <property type="entry name" value="TRANSMEMBRANE PROTEIN"/>
    <property type="match status" value="1"/>
</dbReference>
<gene>
    <name evidence="1" type="ORF">CCAM_LOCUS34093</name>
</gene>
<sequence>MRIVNFAQNIWPFSVFKRDDLRVSEGLVRKLSIPDCTKRFVYAIPDPDSDAVVYVVCVQNLSEQSASDAQCLIREIRPDAVVVQVDNMTSDALRDGSGSKCEKGFVKSILFGGNENVCEENSVPTSAMEVLRRCFMHKINKEKYESMAGNLVLSEIFGVGFDGYMLAAKRAAEDVGSALLLLDSPFVKSTDDAECSTTVGDKGYGVLGVRAHSNSVLQRTWQSFHTNISIQTQMVKLLSSSSSSSSSHLLNSTSVSRNESESISPQVQYQVPPFAQSVYPLLVDLHDIFMDIPSITRALAYAQKMLYDVSRGEMVKAEVLSEVYVFRIAVESLRITLNNASRLPISKTKNGIREFSELSIEDKSHALLAQALRSQTKKFKTIVAVLDARGLIGLRKHWNTRVPQEVKDMVDQLVIGWESGETSKMDRKSLLAGKPVVAVGAGATAMIGASSLSKVVPLSTVMKVVTFKFPTSLKLMMTQSQKVAAIMLGKSKVAAPAGMGLKSSFFKTAASTGKIKAVAHGFITSAQKTSFSAMRSAFYEIMRKRHVRPIGFLPWATFGCSVATCSGLIVYGDGIECAAESLPSAPSIASLGRGIRSLHEASKAVGHFRVPSSQLRT</sequence>
<name>A0A484MV37_9ASTE</name>
<dbReference type="EMBL" id="OOIL02004481">
    <property type="protein sequence ID" value="VFQ92317.1"/>
    <property type="molecule type" value="Genomic_DNA"/>
</dbReference>
<reference evidence="1 2" key="1">
    <citation type="submission" date="2018-04" db="EMBL/GenBank/DDBJ databases">
        <authorList>
            <person name="Vogel A."/>
        </authorList>
    </citation>
    <scope>NUCLEOTIDE SEQUENCE [LARGE SCALE GENOMIC DNA]</scope>
</reference>
<accession>A0A484MV37</accession>
<dbReference type="AlphaFoldDB" id="A0A484MV37"/>
<keyword evidence="2" id="KW-1185">Reference proteome</keyword>
<dbReference type="PANTHER" id="PTHR36020:SF1">
    <property type="entry name" value="TRANSMEMBRANE PROTEIN"/>
    <property type="match status" value="1"/>
</dbReference>
<dbReference type="Proteomes" id="UP000595140">
    <property type="component" value="Unassembled WGS sequence"/>
</dbReference>
<organism evidence="1 2">
    <name type="scientific">Cuscuta campestris</name>
    <dbReference type="NCBI Taxonomy" id="132261"/>
    <lineage>
        <taxon>Eukaryota</taxon>
        <taxon>Viridiplantae</taxon>
        <taxon>Streptophyta</taxon>
        <taxon>Embryophyta</taxon>
        <taxon>Tracheophyta</taxon>
        <taxon>Spermatophyta</taxon>
        <taxon>Magnoliopsida</taxon>
        <taxon>eudicotyledons</taxon>
        <taxon>Gunneridae</taxon>
        <taxon>Pentapetalae</taxon>
        <taxon>asterids</taxon>
        <taxon>lamiids</taxon>
        <taxon>Solanales</taxon>
        <taxon>Convolvulaceae</taxon>
        <taxon>Cuscuteae</taxon>
        <taxon>Cuscuta</taxon>
        <taxon>Cuscuta subgen. Grammica</taxon>
        <taxon>Cuscuta sect. Cleistogrammica</taxon>
    </lineage>
</organism>
<evidence type="ECO:0000313" key="2">
    <source>
        <dbReference type="Proteomes" id="UP000595140"/>
    </source>
</evidence>
<proteinExistence type="predicted"/>
<dbReference type="OrthoDB" id="1908857at2759"/>
<evidence type="ECO:0000313" key="1">
    <source>
        <dbReference type="EMBL" id="VFQ92317.1"/>
    </source>
</evidence>